<dbReference type="Pfam" id="PF12840">
    <property type="entry name" value="HTH_20"/>
    <property type="match status" value="1"/>
</dbReference>
<accession>A0A367Y8E3</accession>
<dbReference type="Proteomes" id="UP000253508">
    <property type="component" value="Unassembled WGS sequence"/>
</dbReference>
<keyword evidence="3" id="KW-1185">Reference proteome</keyword>
<protein>
    <submittedName>
        <fullName evidence="2">ArsR family transcriptional regulator</fullName>
    </submittedName>
</protein>
<dbReference type="EMBL" id="QORO01000001">
    <property type="protein sequence ID" value="RCK62144.1"/>
    <property type="molecule type" value="Genomic_DNA"/>
</dbReference>
<evidence type="ECO:0000313" key="3">
    <source>
        <dbReference type="Proteomes" id="UP000253508"/>
    </source>
</evidence>
<name>A0A367Y8E3_9MICO</name>
<dbReference type="SUPFAM" id="SSF46785">
    <property type="entry name" value="Winged helix' DNA-binding domain"/>
    <property type="match status" value="1"/>
</dbReference>
<dbReference type="InterPro" id="IPR036390">
    <property type="entry name" value="WH_DNA-bd_sf"/>
</dbReference>
<dbReference type="RefSeq" id="WP_114117244.1">
    <property type="nucleotide sequence ID" value="NZ_BMHU01000001.1"/>
</dbReference>
<evidence type="ECO:0000313" key="2">
    <source>
        <dbReference type="EMBL" id="RCK62144.1"/>
    </source>
</evidence>
<comment type="caution">
    <text evidence="2">The sequence shown here is derived from an EMBL/GenBank/DDBJ whole genome shotgun (WGS) entry which is preliminary data.</text>
</comment>
<feature type="region of interest" description="Disordered" evidence="1">
    <location>
        <begin position="70"/>
        <end position="92"/>
    </location>
</feature>
<organism evidence="2 3">
    <name type="scientific">Microbacterium sorbitolivorans</name>
    <dbReference type="NCBI Taxonomy" id="1867410"/>
    <lineage>
        <taxon>Bacteria</taxon>
        <taxon>Bacillati</taxon>
        <taxon>Actinomycetota</taxon>
        <taxon>Actinomycetes</taxon>
        <taxon>Micrococcales</taxon>
        <taxon>Microbacteriaceae</taxon>
        <taxon>Microbacterium</taxon>
    </lineage>
</organism>
<reference evidence="2 3" key="1">
    <citation type="submission" date="2018-07" db="EMBL/GenBank/DDBJ databases">
        <title>Microbacterium endoborsara sp. nov., a novel actinobacterium isolated from Borszczowia aralocaspica.</title>
        <authorList>
            <person name="An D."/>
        </authorList>
    </citation>
    <scope>NUCLEOTIDE SEQUENCE [LARGE SCALE GENOMIC DNA]</scope>
    <source>
        <strain evidence="2 3">C1.15228</strain>
    </source>
</reference>
<dbReference type="Gene3D" id="1.10.10.10">
    <property type="entry name" value="Winged helix-like DNA-binding domain superfamily/Winged helix DNA-binding domain"/>
    <property type="match status" value="1"/>
</dbReference>
<evidence type="ECO:0000256" key="1">
    <source>
        <dbReference type="SAM" id="MobiDB-lite"/>
    </source>
</evidence>
<sequence>MTMNTPGDDVSRLGLLADPARRRLYDVVVAQQDPVTREAAAAAAGISGKLAAYHLDKLADAGLLDVDYAREPGRTGPGAGRPAKRYRRSAREVAASFPPRNYSLLAHILADAADDEGPGPVRHSLERAAERAGRSLGERAGDLPTALDAGGYVPADTDDGDVILRNCPFHSVAQEHTQLVCTLNHAVIRGALEGTGDDPDRAELDPCDGRCCIVIHPEARP</sequence>
<proteinExistence type="predicted"/>
<dbReference type="AlphaFoldDB" id="A0A367Y8E3"/>
<gene>
    <name evidence="2" type="ORF">DTO57_01790</name>
</gene>
<dbReference type="OrthoDB" id="3399802at2"/>
<dbReference type="InterPro" id="IPR036388">
    <property type="entry name" value="WH-like_DNA-bd_sf"/>
</dbReference>